<keyword evidence="4" id="KW-0732">Signal</keyword>
<dbReference type="InterPro" id="IPR051809">
    <property type="entry name" value="Plant_receptor-like_S/T_kinase"/>
</dbReference>
<dbReference type="Pfam" id="PF00560">
    <property type="entry name" value="LRR_1"/>
    <property type="match status" value="2"/>
</dbReference>
<dbReference type="Proteomes" id="UP000315295">
    <property type="component" value="Unassembled WGS sequence"/>
</dbReference>
<evidence type="ECO:0000256" key="1">
    <source>
        <dbReference type="ARBA" id="ARBA00004370"/>
    </source>
</evidence>
<keyword evidence="2" id="KW-0433">Leucine-rich repeat</keyword>
<keyword evidence="6" id="KW-1133">Transmembrane helix</keyword>
<dbReference type="InterPro" id="IPR001611">
    <property type="entry name" value="Leu-rich_rpt"/>
</dbReference>
<dbReference type="PANTHER" id="PTHR27008">
    <property type="entry name" value="OS04G0122200 PROTEIN"/>
    <property type="match status" value="1"/>
</dbReference>
<dbReference type="SUPFAM" id="SSF52058">
    <property type="entry name" value="L domain-like"/>
    <property type="match status" value="1"/>
</dbReference>
<comment type="subcellular location">
    <subcellularLocation>
        <location evidence="1">Membrane</location>
    </subcellularLocation>
</comment>
<protein>
    <recommendedName>
        <fullName evidence="11">Leucine-rich repeat-containing N-terminal plant-type domain-containing protein</fullName>
    </recommendedName>
</protein>
<sequence>MLGNLTLAITIYINKNTFNGRIPPSLRNCQNFILLDLSSNNLTGIIPKEILGLSSLSIYLDMSNNFLTDSLPSEVGHLVNLGTRCIRKQVIR</sequence>
<keyword evidence="5" id="KW-0677">Repeat</keyword>
<keyword evidence="8" id="KW-0325">Glycoprotein</keyword>
<gene>
    <name evidence="9" type="ORF">C1H46_012641</name>
</gene>
<dbReference type="GO" id="GO:0016020">
    <property type="term" value="C:membrane"/>
    <property type="evidence" value="ECO:0007669"/>
    <property type="project" value="UniProtKB-SubCell"/>
</dbReference>
<proteinExistence type="predicted"/>
<comment type="caution">
    <text evidence="9">The sequence shown here is derived from an EMBL/GenBank/DDBJ whole genome shotgun (WGS) entry which is preliminary data.</text>
</comment>
<dbReference type="PANTHER" id="PTHR27008:SF610">
    <property type="entry name" value="SERINE-THREONINE_TYROSINE-PROTEIN KINASE CATALYTIC DOMAIN-CONTAINING PROTEIN"/>
    <property type="match status" value="1"/>
</dbReference>
<evidence type="ECO:0000256" key="3">
    <source>
        <dbReference type="ARBA" id="ARBA00022692"/>
    </source>
</evidence>
<keyword evidence="10" id="KW-1185">Reference proteome</keyword>
<evidence type="ECO:0000256" key="7">
    <source>
        <dbReference type="ARBA" id="ARBA00023136"/>
    </source>
</evidence>
<evidence type="ECO:0000256" key="4">
    <source>
        <dbReference type="ARBA" id="ARBA00022729"/>
    </source>
</evidence>
<dbReference type="InterPro" id="IPR032675">
    <property type="entry name" value="LRR_dom_sf"/>
</dbReference>
<keyword evidence="7" id="KW-0472">Membrane</keyword>
<evidence type="ECO:0008006" key="11">
    <source>
        <dbReference type="Google" id="ProtNLM"/>
    </source>
</evidence>
<dbReference type="AlphaFoldDB" id="A0A540MSC6"/>
<organism evidence="9 10">
    <name type="scientific">Malus baccata</name>
    <name type="common">Siberian crab apple</name>
    <name type="synonym">Pyrus baccata</name>
    <dbReference type="NCBI Taxonomy" id="106549"/>
    <lineage>
        <taxon>Eukaryota</taxon>
        <taxon>Viridiplantae</taxon>
        <taxon>Streptophyta</taxon>
        <taxon>Embryophyta</taxon>
        <taxon>Tracheophyta</taxon>
        <taxon>Spermatophyta</taxon>
        <taxon>Magnoliopsida</taxon>
        <taxon>eudicotyledons</taxon>
        <taxon>Gunneridae</taxon>
        <taxon>Pentapetalae</taxon>
        <taxon>rosids</taxon>
        <taxon>fabids</taxon>
        <taxon>Rosales</taxon>
        <taxon>Rosaceae</taxon>
        <taxon>Amygdaloideae</taxon>
        <taxon>Maleae</taxon>
        <taxon>Malus</taxon>
    </lineage>
</organism>
<accession>A0A540MSC6</accession>
<evidence type="ECO:0000313" key="9">
    <source>
        <dbReference type="EMBL" id="TQE01697.1"/>
    </source>
</evidence>
<keyword evidence="3" id="KW-0812">Transmembrane</keyword>
<dbReference type="Gene3D" id="3.80.10.10">
    <property type="entry name" value="Ribonuclease Inhibitor"/>
    <property type="match status" value="1"/>
</dbReference>
<evidence type="ECO:0000256" key="5">
    <source>
        <dbReference type="ARBA" id="ARBA00022737"/>
    </source>
</evidence>
<reference evidence="9 10" key="1">
    <citation type="journal article" date="2019" name="G3 (Bethesda)">
        <title>Sequencing of a Wild Apple (Malus baccata) Genome Unravels the Differences Between Cultivated and Wild Apple Species Regarding Disease Resistance and Cold Tolerance.</title>
        <authorList>
            <person name="Chen X."/>
        </authorList>
    </citation>
    <scope>NUCLEOTIDE SEQUENCE [LARGE SCALE GENOMIC DNA]</scope>
    <source>
        <strain evidence="10">cv. Shandingzi</strain>
        <tissue evidence="9">Leaves</tissue>
    </source>
</reference>
<dbReference type="FunFam" id="3.80.10.10:FF:000041">
    <property type="entry name" value="LRR receptor-like serine/threonine-protein kinase ERECTA"/>
    <property type="match status" value="1"/>
</dbReference>
<evidence type="ECO:0000313" key="10">
    <source>
        <dbReference type="Proteomes" id="UP000315295"/>
    </source>
</evidence>
<evidence type="ECO:0000256" key="8">
    <source>
        <dbReference type="ARBA" id="ARBA00023180"/>
    </source>
</evidence>
<dbReference type="STRING" id="106549.A0A540MSC6"/>
<dbReference type="EMBL" id="VIEB01000189">
    <property type="protein sequence ID" value="TQE01697.1"/>
    <property type="molecule type" value="Genomic_DNA"/>
</dbReference>
<name>A0A540MSC6_MALBA</name>
<evidence type="ECO:0000256" key="6">
    <source>
        <dbReference type="ARBA" id="ARBA00022989"/>
    </source>
</evidence>
<evidence type="ECO:0000256" key="2">
    <source>
        <dbReference type="ARBA" id="ARBA00022614"/>
    </source>
</evidence>